<evidence type="ECO:0000256" key="1">
    <source>
        <dbReference type="ARBA" id="ARBA00010872"/>
    </source>
</evidence>
<name>A0A6G0TCR2_APHGL</name>
<evidence type="ECO:0008006" key="8">
    <source>
        <dbReference type="Google" id="ProtNLM"/>
    </source>
</evidence>
<dbReference type="PANTHER" id="PTHR10188">
    <property type="entry name" value="L-ASPARAGINASE"/>
    <property type="match status" value="1"/>
</dbReference>
<dbReference type="AlphaFoldDB" id="A0A6G0TCR2"/>
<keyword evidence="5" id="KW-1133">Transmembrane helix</keyword>
<accession>A0A6G0TCR2</accession>
<dbReference type="SUPFAM" id="SSF56235">
    <property type="entry name" value="N-terminal nucleophile aminohydrolases (Ntn hydrolases)"/>
    <property type="match status" value="1"/>
</dbReference>
<dbReference type="EMBL" id="VYZN01000042">
    <property type="protein sequence ID" value="KAE9530733.1"/>
    <property type="molecule type" value="Genomic_DNA"/>
</dbReference>
<dbReference type="Pfam" id="PF01112">
    <property type="entry name" value="Asparaginase_2"/>
    <property type="match status" value="2"/>
</dbReference>
<evidence type="ECO:0000313" key="7">
    <source>
        <dbReference type="Proteomes" id="UP000475862"/>
    </source>
</evidence>
<evidence type="ECO:0000313" key="6">
    <source>
        <dbReference type="EMBL" id="KAE9530733.1"/>
    </source>
</evidence>
<dbReference type="CDD" id="cd04513">
    <property type="entry name" value="Glycosylasparaginase"/>
    <property type="match status" value="1"/>
</dbReference>
<evidence type="ECO:0000256" key="2">
    <source>
        <dbReference type="PIRSR" id="PIRSR600246-1"/>
    </source>
</evidence>
<keyword evidence="5" id="KW-0472">Membrane</keyword>
<feature type="binding site" evidence="3">
    <location>
        <begin position="295"/>
        <end position="298"/>
    </location>
    <ligand>
        <name>substrate</name>
    </ligand>
</feature>
<dbReference type="Gene3D" id="3.60.20.30">
    <property type="entry name" value="(Glycosyl)asparaginase"/>
    <property type="match status" value="1"/>
</dbReference>
<feature type="binding site" evidence="3">
    <location>
        <begin position="272"/>
        <end position="275"/>
    </location>
    <ligand>
        <name>substrate</name>
    </ligand>
</feature>
<reference evidence="6 7" key="1">
    <citation type="submission" date="2019-08" db="EMBL/GenBank/DDBJ databases">
        <title>The genome of the soybean aphid Biotype 1, its phylome, world population structure and adaptation to the North American continent.</title>
        <authorList>
            <person name="Giordano R."/>
            <person name="Donthu R.K."/>
            <person name="Hernandez A.G."/>
            <person name="Wright C.L."/>
            <person name="Zimin A.V."/>
        </authorList>
    </citation>
    <scope>NUCLEOTIDE SEQUENCE [LARGE SCALE GENOMIC DNA]</scope>
    <source>
        <tissue evidence="6">Whole aphids</tissue>
    </source>
</reference>
<keyword evidence="5" id="KW-0812">Transmembrane</keyword>
<dbReference type="OrthoDB" id="188713at2759"/>
<sequence length="381" mass="41521">MSIKNCFSFCYVLKVLIGIILSIASIATIRIVYCYNTKNNCLNYNTPMVINTWAFTDATTKSWEVLNMTGSAIDAVVAGCTVCEQEQCDGTVGYGGSPDENGETSLDALIIDGATMNMGAVGHMKRIKSASKVARLVMENTKHTLLVGDEATEFAIQMGFKETNLSTIDSMNLWKQWKTNNCQPNFWTNVSPDPKKYCGPYKSNLLRQSKLESNHVDIKNHDTIGIIAIDHDGNIAAGTSTNGAKFKIPGFIPVNRSKYKLSKTLSWAMPKRVGDSPIPGSGAYAMNKLGAAVATGDGDILMRFLPSFHAVQAMKHGHPPKNAAQLVIDQIAKFYPDFSGAVIAVNNYGYYGAACHGFDKFPYSIANPEQNKVSILYTTCS</sequence>
<comment type="caution">
    <text evidence="6">The sequence shown here is derived from an EMBL/GenBank/DDBJ whole genome shotgun (WGS) entry which is preliminary data.</text>
</comment>
<evidence type="ECO:0000256" key="3">
    <source>
        <dbReference type="PIRSR" id="PIRSR600246-2"/>
    </source>
</evidence>
<proteinExistence type="inferred from homology"/>
<dbReference type="GO" id="GO:0005764">
    <property type="term" value="C:lysosome"/>
    <property type="evidence" value="ECO:0007669"/>
    <property type="project" value="TreeGrafter"/>
</dbReference>
<keyword evidence="7" id="KW-1185">Reference proteome</keyword>
<dbReference type="Proteomes" id="UP000475862">
    <property type="component" value="Unassembled WGS sequence"/>
</dbReference>
<feature type="transmembrane region" description="Helical" evidence="5">
    <location>
        <begin position="12"/>
        <end position="33"/>
    </location>
</feature>
<protein>
    <recommendedName>
        <fullName evidence="8">N(4)-(Beta-N-acetylglucosaminyl)-L-asparaginase</fullName>
    </recommendedName>
</protein>
<comment type="similarity">
    <text evidence="1">Belongs to the Ntn-hydrolase family.</text>
</comment>
<dbReference type="GO" id="GO:0003948">
    <property type="term" value="F:N4-(beta-N-acetylglucosaminyl)-L-asparaginase activity"/>
    <property type="evidence" value="ECO:0007669"/>
    <property type="project" value="TreeGrafter"/>
</dbReference>
<evidence type="ECO:0000256" key="4">
    <source>
        <dbReference type="PIRSR" id="PIRSR600246-3"/>
    </source>
</evidence>
<dbReference type="InterPro" id="IPR029055">
    <property type="entry name" value="Ntn_hydrolases_N"/>
</dbReference>
<feature type="active site" description="Nucleophile" evidence="2">
    <location>
        <position position="223"/>
    </location>
</feature>
<dbReference type="InterPro" id="IPR000246">
    <property type="entry name" value="Peptidase_T2"/>
</dbReference>
<dbReference type="PANTHER" id="PTHR10188:SF6">
    <property type="entry name" value="N(4)-(BETA-N-ACETYLGLUCOSAMINYL)-L-ASPARAGINASE"/>
    <property type="match status" value="1"/>
</dbReference>
<organism evidence="6 7">
    <name type="scientific">Aphis glycines</name>
    <name type="common">Soybean aphid</name>
    <dbReference type="NCBI Taxonomy" id="307491"/>
    <lineage>
        <taxon>Eukaryota</taxon>
        <taxon>Metazoa</taxon>
        <taxon>Ecdysozoa</taxon>
        <taxon>Arthropoda</taxon>
        <taxon>Hexapoda</taxon>
        <taxon>Insecta</taxon>
        <taxon>Pterygota</taxon>
        <taxon>Neoptera</taxon>
        <taxon>Paraneoptera</taxon>
        <taxon>Hemiptera</taxon>
        <taxon>Sternorrhyncha</taxon>
        <taxon>Aphidomorpha</taxon>
        <taxon>Aphidoidea</taxon>
        <taxon>Aphididae</taxon>
        <taxon>Aphidini</taxon>
        <taxon>Aphis</taxon>
        <taxon>Aphis</taxon>
    </lineage>
</organism>
<evidence type="ECO:0000256" key="5">
    <source>
        <dbReference type="SAM" id="Phobius"/>
    </source>
</evidence>
<feature type="site" description="Cleavage; by autolysis" evidence="4">
    <location>
        <begin position="222"/>
        <end position="223"/>
    </location>
</feature>
<gene>
    <name evidence="6" type="ORF">AGLY_011195</name>
</gene>